<dbReference type="Pfam" id="PF12697">
    <property type="entry name" value="Abhydrolase_6"/>
    <property type="match status" value="1"/>
</dbReference>
<dbReference type="EMBL" id="JADGJD010001000">
    <property type="protein sequence ID" value="KAJ3047244.1"/>
    <property type="molecule type" value="Genomic_DNA"/>
</dbReference>
<dbReference type="PANTHER" id="PTHR37017">
    <property type="entry name" value="AB HYDROLASE-1 DOMAIN-CONTAINING PROTEIN-RELATED"/>
    <property type="match status" value="1"/>
</dbReference>
<dbReference type="Proteomes" id="UP001212841">
    <property type="component" value="Unassembled WGS sequence"/>
</dbReference>
<dbReference type="PANTHER" id="PTHR37017:SF11">
    <property type="entry name" value="ESTERASE_LIPASE_THIOESTERASE DOMAIN-CONTAINING PROTEIN"/>
    <property type="match status" value="1"/>
</dbReference>
<evidence type="ECO:0000313" key="3">
    <source>
        <dbReference type="Proteomes" id="UP001212841"/>
    </source>
</evidence>
<keyword evidence="3" id="KW-1185">Reference proteome</keyword>
<name>A0AAD5X2U7_9FUNG</name>
<feature type="domain" description="AB hydrolase-1" evidence="1">
    <location>
        <begin position="10"/>
        <end position="129"/>
    </location>
</feature>
<reference evidence="2" key="1">
    <citation type="submission" date="2020-05" db="EMBL/GenBank/DDBJ databases">
        <title>Phylogenomic resolution of chytrid fungi.</title>
        <authorList>
            <person name="Stajich J.E."/>
            <person name="Amses K."/>
            <person name="Simmons R."/>
            <person name="Seto K."/>
            <person name="Myers J."/>
            <person name="Bonds A."/>
            <person name="Quandt C.A."/>
            <person name="Barry K."/>
            <person name="Liu P."/>
            <person name="Grigoriev I."/>
            <person name="Longcore J.E."/>
            <person name="James T.Y."/>
        </authorList>
    </citation>
    <scope>NUCLEOTIDE SEQUENCE</scope>
    <source>
        <strain evidence="2">JEL0318</strain>
    </source>
</reference>
<gene>
    <name evidence="2" type="ORF">HK097_000100</name>
</gene>
<dbReference type="AlphaFoldDB" id="A0AAD5X2U7"/>
<protein>
    <recommendedName>
        <fullName evidence="1">AB hydrolase-1 domain-containing protein</fullName>
    </recommendedName>
</protein>
<dbReference type="InterPro" id="IPR029058">
    <property type="entry name" value="AB_hydrolase_fold"/>
</dbReference>
<comment type="caution">
    <text evidence="2">The sequence shown here is derived from an EMBL/GenBank/DDBJ whole genome shotgun (WGS) entry which is preliminary data.</text>
</comment>
<dbReference type="InterPro" id="IPR000073">
    <property type="entry name" value="AB_hydrolase_1"/>
</dbReference>
<accession>A0AAD5X2U7</accession>
<dbReference type="Gene3D" id="3.40.50.1820">
    <property type="entry name" value="alpha/beta hydrolase"/>
    <property type="match status" value="1"/>
</dbReference>
<organism evidence="2 3">
    <name type="scientific">Rhizophlyctis rosea</name>
    <dbReference type="NCBI Taxonomy" id="64517"/>
    <lineage>
        <taxon>Eukaryota</taxon>
        <taxon>Fungi</taxon>
        <taxon>Fungi incertae sedis</taxon>
        <taxon>Chytridiomycota</taxon>
        <taxon>Chytridiomycota incertae sedis</taxon>
        <taxon>Chytridiomycetes</taxon>
        <taxon>Rhizophlyctidales</taxon>
        <taxon>Rhizophlyctidaceae</taxon>
        <taxon>Rhizophlyctis</taxon>
    </lineage>
</organism>
<dbReference type="SUPFAM" id="SSF53474">
    <property type="entry name" value="alpha/beta-Hydrolases"/>
    <property type="match status" value="1"/>
</dbReference>
<dbReference type="InterPro" id="IPR052897">
    <property type="entry name" value="Sec-Metab_Biosynth_Hydrolase"/>
</dbReference>
<evidence type="ECO:0000313" key="2">
    <source>
        <dbReference type="EMBL" id="KAJ3047244.1"/>
    </source>
</evidence>
<evidence type="ECO:0000259" key="1">
    <source>
        <dbReference type="Pfam" id="PF12697"/>
    </source>
</evidence>
<sequence>MTLPTNSPIVLFIHGAQHTPAHCKPLQDALAARNITTIVPRMPSTASSLTDDPATLGDLEADTSTIHTSLAPYPTNPIMIIAHSFGGLAAIQASSLPNIKHIIFLSAGIPKKGLSIGETMQSLSTSLPEGASEFDFTNLTAKVKSVDLTIDTLFDPESRNDPRVRHFVETMMPVSLKSYSQVAHIPRR</sequence>
<proteinExistence type="predicted"/>